<dbReference type="Gene3D" id="3.30.710.10">
    <property type="entry name" value="Potassium Channel Kv1.1, Chain A"/>
    <property type="match status" value="1"/>
</dbReference>
<feature type="domain" description="SANT and BTB" evidence="2">
    <location>
        <begin position="17"/>
        <end position="122"/>
    </location>
</feature>
<feature type="compositionally biased region" description="Gly residues" evidence="1">
    <location>
        <begin position="479"/>
        <end position="489"/>
    </location>
</feature>
<feature type="region of interest" description="Disordered" evidence="1">
    <location>
        <begin position="184"/>
        <end position="216"/>
    </location>
</feature>
<accession>A0A9W7ES01</accession>
<dbReference type="Pfam" id="PF11822">
    <property type="entry name" value="BTB_SANBR"/>
    <property type="match status" value="1"/>
</dbReference>
<evidence type="ECO:0000256" key="1">
    <source>
        <dbReference type="SAM" id="MobiDB-lite"/>
    </source>
</evidence>
<proteinExistence type="predicted"/>
<reference evidence="4" key="1">
    <citation type="journal article" date="2023" name="Commun. Biol.">
        <title>Genome analysis of Parmales, the sister group of diatoms, reveals the evolutionary specialization of diatoms from phago-mixotrophs to photoautotrophs.</title>
        <authorList>
            <person name="Ban H."/>
            <person name="Sato S."/>
            <person name="Yoshikawa S."/>
            <person name="Yamada K."/>
            <person name="Nakamura Y."/>
            <person name="Ichinomiya M."/>
            <person name="Sato N."/>
            <person name="Blanc-Mathieu R."/>
            <person name="Endo H."/>
            <person name="Kuwata A."/>
            <person name="Ogata H."/>
        </authorList>
    </citation>
    <scope>NUCLEOTIDE SEQUENCE [LARGE SCALE GENOMIC DNA]</scope>
    <source>
        <strain evidence="4">NIES 3699</strain>
    </source>
</reference>
<dbReference type="AlphaFoldDB" id="A0A9W7ES01"/>
<dbReference type="PANTHER" id="PTHR20946">
    <property type="entry name" value="SANT AND BTB DOMAIN REGULATOR OF CLASS SWITCH RECOMBINATION"/>
    <property type="match status" value="1"/>
</dbReference>
<evidence type="ECO:0000313" key="3">
    <source>
        <dbReference type="EMBL" id="GMH87673.1"/>
    </source>
</evidence>
<dbReference type="SUPFAM" id="SSF54695">
    <property type="entry name" value="POZ domain"/>
    <property type="match status" value="1"/>
</dbReference>
<dbReference type="EMBL" id="BRXX01000075">
    <property type="protein sequence ID" value="GMH87673.1"/>
    <property type="molecule type" value="Genomic_DNA"/>
</dbReference>
<feature type="compositionally biased region" description="Low complexity" evidence="1">
    <location>
        <begin position="462"/>
        <end position="478"/>
    </location>
</feature>
<dbReference type="InterPro" id="IPR011333">
    <property type="entry name" value="SKP1/BTB/POZ_sf"/>
</dbReference>
<dbReference type="Proteomes" id="UP001165160">
    <property type="component" value="Unassembled WGS sequence"/>
</dbReference>
<feature type="compositionally biased region" description="Polar residues" evidence="1">
    <location>
        <begin position="205"/>
        <end position="216"/>
    </location>
</feature>
<feature type="compositionally biased region" description="Basic and acidic residues" evidence="1">
    <location>
        <begin position="492"/>
        <end position="503"/>
    </location>
</feature>
<dbReference type="InterPro" id="IPR045902">
    <property type="entry name" value="SANBR-like"/>
</dbReference>
<evidence type="ECO:0000259" key="2">
    <source>
        <dbReference type="Pfam" id="PF11822"/>
    </source>
</evidence>
<comment type="caution">
    <text evidence="3">The sequence shown here is derived from an EMBL/GenBank/DDBJ whole genome shotgun (WGS) entry which is preliminary data.</text>
</comment>
<gene>
    <name evidence="3" type="ORF">TrVE_jg2790</name>
</gene>
<evidence type="ECO:0000313" key="4">
    <source>
        <dbReference type="Proteomes" id="UP001165160"/>
    </source>
</evidence>
<name>A0A9W7ES01_9STRA</name>
<keyword evidence="4" id="KW-1185">Reference proteome</keyword>
<feature type="region of interest" description="Disordered" evidence="1">
    <location>
        <begin position="436"/>
        <end position="503"/>
    </location>
</feature>
<protein>
    <recommendedName>
        <fullName evidence="2">SANT and BTB domain-containing protein</fullName>
    </recommendedName>
</protein>
<organism evidence="3 4">
    <name type="scientific">Triparma verrucosa</name>
    <dbReference type="NCBI Taxonomy" id="1606542"/>
    <lineage>
        <taxon>Eukaryota</taxon>
        <taxon>Sar</taxon>
        <taxon>Stramenopiles</taxon>
        <taxon>Ochrophyta</taxon>
        <taxon>Bolidophyceae</taxon>
        <taxon>Parmales</taxon>
        <taxon>Triparmaceae</taxon>
        <taxon>Triparma</taxon>
    </lineage>
</organism>
<feature type="compositionally biased region" description="Low complexity" evidence="1">
    <location>
        <begin position="436"/>
        <end position="452"/>
    </location>
</feature>
<dbReference type="PANTHER" id="PTHR20946:SF0">
    <property type="entry name" value="SANT AND BTB DOMAIN REGULATOR OF CLASS SWITCH RECOMBINATION"/>
    <property type="match status" value="1"/>
</dbReference>
<sequence length="741" mass="80908">MAEVTRTSLRSGEDSITIHIHDESRGMTKDFECSRSLLLRHMKYFKAFIPDASVDADAGNSPPPAEAEEIDISVHCDVYIFEFLVRYMNSPEAPPPLESNTVVSILISSEFLQMEDLVLACLRYMARNLGDILCLPVDLSCISDTLCAKLAKLCPAEKLVGIADKSCKLLPRLYKKRLEIDFRERTPRSGGGNGIGNSNNKSDESPTASAPNPTSNSSCLICCRYCYRLFPESELSINGGFVRCQRTTKSPDVGFRGEVNGPECEPVDHWSLTNFVASLRRQRMEWVEIYWMLWAAVHVLRLTDGSLVSADSENSGFYHPKPATFAELDGQADIGLWGVYPCCGETALRFDPWSGKAHLGGCVAKPIELAPVRKAGAGNFKRSKDVLNDVTQSYFNEEARVQLAKRARRFFGSGYGSKFQVETKVALSELKLAAGAPSTSSGAKSSSSTEATHSFATGSHWSSVRTAVASRSSVSSGGSRKGGGGGAGQKGTRNEGGERKDSAVFDSVCTTSMKEDKEIANFRSFVSAPIIYRTDVVKSRTNLFKAKELNSDTRDGISSTTSSVMGGGGNGHSGLYKFVGAEGFVKFATTCGVHVNSERYLNALNYVPNNEDEVSAVSSDACRDIVKGTINDPLKGLDPQQRLTLSKATSSKVALTMDSIKRTAWYRDAQRESDVERVRRISCDLVSLRKKRDIAEKVISDQAPSNTSEFITSGTGGFTGTQNQMRGSTWRNSFDIKWSML</sequence>
<dbReference type="InterPro" id="IPR021777">
    <property type="entry name" value="SANBR_BTB"/>
</dbReference>